<comment type="similarity">
    <text evidence="2">Belongs to the N-acetylmuramoyl-L-alanine amidase 2 family.</text>
</comment>
<name>A0A5B8KUT5_9HYPH</name>
<evidence type="ECO:0000256" key="1">
    <source>
        <dbReference type="ARBA" id="ARBA00001561"/>
    </source>
</evidence>
<dbReference type="Proteomes" id="UP000321389">
    <property type="component" value="Chromosome"/>
</dbReference>
<dbReference type="GO" id="GO:0009253">
    <property type="term" value="P:peptidoglycan catabolic process"/>
    <property type="evidence" value="ECO:0007669"/>
    <property type="project" value="InterPro"/>
</dbReference>
<dbReference type="InterPro" id="IPR002477">
    <property type="entry name" value="Peptidoglycan-bd-like"/>
</dbReference>
<evidence type="ECO:0000313" key="8">
    <source>
        <dbReference type="Proteomes" id="UP000321389"/>
    </source>
</evidence>
<evidence type="ECO:0000256" key="4">
    <source>
        <dbReference type="ARBA" id="ARBA00022801"/>
    </source>
</evidence>
<dbReference type="PANTHER" id="PTHR30417:SF1">
    <property type="entry name" value="N-ACETYLMURAMOYL-L-ALANINE AMIDASE AMID"/>
    <property type="match status" value="1"/>
</dbReference>
<evidence type="ECO:0000259" key="6">
    <source>
        <dbReference type="SMART" id="SM00644"/>
    </source>
</evidence>
<dbReference type="InterPro" id="IPR036366">
    <property type="entry name" value="PGBDSf"/>
</dbReference>
<dbReference type="SUPFAM" id="SSF47090">
    <property type="entry name" value="PGBD-like"/>
    <property type="match status" value="1"/>
</dbReference>
<proteinExistence type="inferred from homology"/>
<dbReference type="InterPro" id="IPR036365">
    <property type="entry name" value="PGBD-like_sf"/>
</dbReference>
<gene>
    <name evidence="7" type="ORF">FQ775_02435</name>
</gene>
<keyword evidence="4" id="KW-0378">Hydrolase</keyword>
<dbReference type="Gene3D" id="1.10.101.10">
    <property type="entry name" value="PGBD-like superfamily/PGBD"/>
    <property type="match status" value="1"/>
</dbReference>
<dbReference type="GO" id="GO:0009254">
    <property type="term" value="P:peptidoglycan turnover"/>
    <property type="evidence" value="ECO:0007669"/>
    <property type="project" value="TreeGrafter"/>
</dbReference>
<dbReference type="InterPro" id="IPR002502">
    <property type="entry name" value="Amidase_domain"/>
</dbReference>
<accession>A0A5B8KUT5</accession>
<dbReference type="PANTHER" id="PTHR30417">
    <property type="entry name" value="N-ACETYLMURAMOYL-L-ALANINE AMIDASE AMID"/>
    <property type="match status" value="1"/>
</dbReference>
<dbReference type="InterPro" id="IPR036505">
    <property type="entry name" value="Amidase/PGRP_sf"/>
</dbReference>
<evidence type="ECO:0000256" key="2">
    <source>
        <dbReference type="ARBA" id="ARBA00007553"/>
    </source>
</evidence>
<dbReference type="GO" id="GO:0008745">
    <property type="term" value="F:N-acetylmuramoyl-L-alanine amidase activity"/>
    <property type="evidence" value="ECO:0007669"/>
    <property type="project" value="UniProtKB-EC"/>
</dbReference>
<dbReference type="Pfam" id="PF01510">
    <property type="entry name" value="Amidase_2"/>
    <property type="match status" value="1"/>
</dbReference>
<dbReference type="EMBL" id="CP042301">
    <property type="protein sequence ID" value="QDY99317.1"/>
    <property type="molecule type" value="Genomic_DNA"/>
</dbReference>
<dbReference type="RefSeq" id="WP_146297967.1">
    <property type="nucleotide sequence ID" value="NZ_CP042301.2"/>
</dbReference>
<dbReference type="EC" id="3.5.1.28" evidence="3"/>
<evidence type="ECO:0000256" key="3">
    <source>
        <dbReference type="ARBA" id="ARBA00011901"/>
    </source>
</evidence>
<dbReference type="InterPro" id="IPR051206">
    <property type="entry name" value="NAMLAA_amidase_2"/>
</dbReference>
<sequence length="254" mass="27664">MSGFAADFRGARVRPSPNFGQRVAVTAPDMILLHYTGMESAQGAEDWLCDERSGVSSHYLVHEDGAVVQMVPEAARAWHAGKSSWQGETDINSRSVGIEIVNPGHFLGYPDFPAVQIDAVIALCRDVAARHAVAPERVLAHSDVAVGRKIDPGEKFPWDLLHAAGVGHLVTPSPIADAEETKPGSEGFAVKGIQEQLRLYGYDIETTGIFDERTRVVVEAFQRHFRPSRVDGVADRSTQETLARLIDTLDRAVA</sequence>
<keyword evidence="8" id="KW-1185">Reference proteome</keyword>
<protein>
    <recommendedName>
        <fullName evidence="3">N-acetylmuramoyl-L-alanine amidase</fullName>
        <ecNumber evidence="3">3.5.1.28</ecNumber>
    </recommendedName>
</protein>
<feature type="domain" description="N-acetylmuramoyl-L-alanine amidase" evidence="6">
    <location>
        <begin position="16"/>
        <end position="153"/>
    </location>
</feature>
<dbReference type="AlphaFoldDB" id="A0A5B8KUT5"/>
<dbReference type="OrthoDB" id="9794842at2"/>
<dbReference type="KEGG" id="niy:FQ775_02435"/>
<organism evidence="7 8">
    <name type="scientific">Nitratireductor mangrovi</name>
    <dbReference type="NCBI Taxonomy" id="2599600"/>
    <lineage>
        <taxon>Bacteria</taxon>
        <taxon>Pseudomonadati</taxon>
        <taxon>Pseudomonadota</taxon>
        <taxon>Alphaproteobacteria</taxon>
        <taxon>Hyphomicrobiales</taxon>
        <taxon>Phyllobacteriaceae</taxon>
        <taxon>Nitratireductor</taxon>
    </lineage>
</organism>
<dbReference type="CDD" id="cd06583">
    <property type="entry name" value="PGRP"/>
    <property type="match status" value="1"/>
</dbReference>
<dbReference type="GO" id="GO:0071555">
    <property type="term" value="P:cell wall organization"/>
    <property type="evidence" value="ECO:0007669"/>
    <property type="project" value="UniProtKB-KW"/>
</dbReference>
<dbReference type="GO" id="GO:0019867">
    <property type="term" value="C:outer membrane"/>
    <property type="evidence" value="ECO:0007669"/>
    <property type="project" value="TreeGrafter"/>
</dbReference>
<evidence type="ECO:0000256" key="5">
    <source>
        <dbReference type="ARBA" id="ARBA00023316"/>
    </source>
</evidence>
<dbReference type="Gene3D" id="3.40.80.10">
    <property type="entry name" value="Peptidoglycan recognition protein-like"/>
    <property type="match status" value="1"/>
</dbReference>
<dbReference type="SMART" id="SM00644">
    <property type="entry name" value="Ami_2"/>
    <property type="match status" value="1"/>
</dbReference>
<dbReference type="Pfam" id="PF01471">
    <property type="entry name" value="PG_binding_1"/>
    <property type="match status" value="1"/>
</dbReference>
<evidence type="ECO:0000313" key="7">
    <source>
        <dbReference type="EMBL" id="QDY99317.1"/>
    </source>
</evidence>
<dbReference type="SUPFAM" id="SSF55846">
    <property type="entry name" value="N-acetylmuramoyl-L-alanine amidase-like"/>
    <property type="match status" value="1"/>
</dbReference>
<comment type="catalytic activity">
    <reaction evidence="1">
        <text>Hydrolyzes the link between N-acetylmuramoyl residues and L-amino acid residues in certain cell-wall glycopeptides.</text>
        <dbReference type="EC" id="3.5.1.28"/>
    </reaction>
</comment>
<keyword evidence="5" id="KW-0961">Cell wall biogenesis/degradation</keyword>
<reference evidence="7" key="1">
    <citation type="submission" date="2020-04" db="EMBL/GenBank/DDBJ databases">
        <title>Nitratireductor sp. nov. isolated from mangrove soil.</title>
        <authorList>
            <person name="Ye Y."/>
        </authorList>
    </citation>
    <scope>NUCLEOTIDE SEQUENCE</scope>
    <source>
        <strain evidence="7">SY7</strain>
    </source>
</reference>